<evidence type="ECO:0000256" key="5">
    <source>
        <dbReference type="ARBA" id="ARBA00005002"/>
    </source>
</evidence>
<reference evidence="18 19" key="1">
    <citation type="submission" date="2016-10" db="EMBL/GenBank/DDBJ databases">
        <authorList>
            <person name="Varghese N."/>
            <person name="Submissions S."/>
        </authorList>
    </citation>
    <scope>NUCLEOTIDE SEQUENCE [LARGE SCALE GENOMIC DNA]</scope>
    <source>
        <strain evidence="18 19">WCC6</strain>
    </source>
</reference>
<name>A0A1H2Y1Z2_ACIFE</name>
<evidence type="ECO:0000256" key="7">
    <source>
        <dbReference type="ARBA" id="ARBA00022516"/>
    </source>
</evidence>
<feature type="binding site" evidence="16">
    <location>
        <position position="239"/>
    </location>
    <ligand>
        <name>Zn(2+)</name>
        <dbReference type="ChEBI" id="CHEBI:29105"/>
    </ligand>
</feature>
<evidence type="ECO:0000256" key="15">
    <source>
        <dbReference type="ARBA" id="ARBA00025049"/>
    </source>
</evidence>
<dbReference type="Pfam" id="PF03331">
    <property type="entry name" value="LpxC"/>
    <property type="match status" value="1"/>
</dbReference>
<dbReference type="GO" id="GO:0046872">
    <property type="term" value="F:metal ion binding"/>
    <property type="evidence" value="ECO:0007669"/>
    <property type="project" value="UniProtKB-KW"/>
</dbReference>
<comment type="catalytic activity">
    <reaction evidence="1 17">
        <text>a (3R)-hydroxyacyl-[ACP] = a (2E)-enoyl-[ACP] + H2O</text>
        <dbReference type="Rhea" id="RHEA:13097"/>
        <dbReference type="Rhea" id="RHEA-COMP:9925"/>
        <dbReference type="Rhea" id="RHEA-COMP:9945"/>
        <dbReference type="ChEBI" id="CHEBI:15377"/>
        <dbReference type="ChEBI" id="CHEBI:78784"/>
        <dbReference type="ChEBI" id="CHEBI:78827"/>
        <dbReference type="EC" id="4.2.1.59"/>
    </reaction>
</comment>
<evidence type="ECO:0000256" key="9">
    <source>
        <dbReference type="ARBA" id="ARBA00022723"/>
    </source>
</evidence>
<keyword evidence="8 16" id="KW-0441">Lipid A biosynthesis</keyword>
<dbReference type="PANTHER" id="PTHR33694">
    <property type="entry name" value="UDP-3-O-ACYL-N-ACETYLGLUCOSAMINE DEACETYLASE 1, MITOCHONDRIAL-RELATED"/>
    <property type="match status" value="1"/>
</dbReference>
<evidence type="ECO:0000256" key="3">
    <source>
        <dbReference type="ARBA" id="ARBA00002923"/>
    </source>
</evidence>
<dbReference type="InterPro" id="IPR004463">
    <property type="entry name" value="UDP-acyl_GlcNac_deAcase"/>
</dbReference>
<dbReference type="RefSeq" id="WP_074706496.1">
    <property type="nucleotide sequence ID" value="NZ_CAMEFB010000001.1"/>
</dbReference>
<dbReference type="NCBIfam" id="TIGR00325">
    <property type="entry name" value="lpxC"/>
    <property type="match status" value="1"/>
</dbReference>
<evidence type="ECO:0000256" key="1">
    <source>
        <dbReference type="ARBA" id="ARBA00001055"/>
    </source>
</evidence>
<evidence type="ECO:0000256" key="10">
    <source>
        <dbReference type="ARBA" id="ARBA00022801"/>
    </source>
</evidence>
<dbReference type="Gene3D" id="3.10.129.10">
    <property type="entry name" value="Hotdog Thioesterase"/>
    <property type="match status" value="1"/>
</dbReference>
<comment type="function">
    <text evidence="15 17">Involved in unsaturated fatty acids biosynthesis. Catalyzes the dehydration of short chain beta-hydroxyacyl-ACPs and long chain saturated and unsaturated beta-hydroxyacyl-ACPs.</text>
</comment>
<dbReference type="InterPro" id="IPR015870">
    <property type="entry name" value="UDP-acyl_N-AcGlcN_deAcase_N"/>
</dbReference>
<dbReference type="GO" id="GO:0103117">
    <property type="term" value="F:UDP-3-O-acyl-N-acetylglucosamine deacetylase activity"/>
    <property type="evidence" value="ECO:0007669"/>
    <property type="project" value="UniProtKB-UniRule"/>
</dbReference>
<dbReference type="InterPro" id="IPR013114">
    <property type="entry name" value="FabA_FabZ"/>
</dbReference>
<dbReference type="InterPro" id="IPR020568">
    <property type="entry name" value="Ribosomal_Su5_D2-typ_SF"/>
</dbReference>
<keyword evidence="12 16" id="KW-0443">Lipid metabolism</keyword>
<dbReference type="Pfam" id="PF07977">
    <property type="entry name" value="FabA"/>
    <property type="match status" value="1"/>
</dbReference>
<comment type="function">
    <text evidence="3 16">Catalyzes the hydrolysis of UDP-3-O-myristoyl-N-acetylglucosamine to form UDP-3-O-myristoylglucosamine and acetate, the committed step in lipid A biosynthesis.</text>
</comment>
<feature type="binding site" evidence="16">
    <location>
        <position position="80"/>
    </location>
    <ligand>
        <name>Zn(2+)</name>
        <dbReference type="ChEBI" id="CHEBI:29105"/>
    </ligand>
</feature>
<gene>
    <name evidence="16" type="primary">lpxC</name>
    <name evidence="17" type="synonym">fabZ</name>
    <name evidence="18" type="ORF">SAMN05216495_11025</name>
</gene>
<evidence type="ECO:0000256" key="2">
    <source>
        <dbReference type="ARBA" id="ARBA00001947"/>
    </source>
</evidence>
<comment type="pathway">
    <text evidence="5 16">Glycolipid biosynthesis; lipid IV(A) biosynthesis; lipid IV(A) from (3R)-3-hydroxytetradecanoyl-[acyl-carrier-protein] and UDP-N-acetyl-alpha-D-glucosamine: step 2/6.</text>
</comment>
<dbReference type="NCBIfam" id="NF000582">
    <property type="entry name" value="PRK00006.1"/>
    <property type="match status" value="1"/>
</dbReference>
<evidence type="ECO:0000256" key="8">
    <source>
        <dbReference type="ARBA" id="ARBA00022556"/>
    </source>
</evidence>
<dbReference type="GO" id="GO:0009245">
    <property type="term" value="P:lipid A biosynthetic process"/>
    <property type="evidence" value="ECO:0007669"/>
    <property type="project" value="UniProtKB-UniRule"/>
</dbReference>
<feature type="active site" description="Proton donor" evidence="16">
    <location>
        <position position="261"/>
    </location>
</feature>
<keyword evidence="7 16" id="KW-0444">Lipid biosynthesis</keyword>
<dbReference type="HAMAP" id="MF_00406">
    <property type="entry name" value="FabZ"/>
    <property type="match status" value="1"/>
</dbReference>
<organism evidence="18 19">
    <name type="scientific">Acidaminococcus fermentans</name>
    <dbReference type="NCBI Taxonomy" id="905"/>
    <lineage>
        <taxon>Bacteria</taxon>
        <taxon>Bacillati</taxon>
        <taxon>Bacillota</taxon>
        <taxon>Negativicutes</taxon>
        <taxon>Acidaminococcales</taxon>
        <taxon>Acidaminococcaceae</taxon>
        <taxon>Acidaminococcus</taxon>
    </lineage>
</organism>
<keyword evidence="6 17" id="KW-0963">Cytoplasm</keyword>
<evidence type="ECO:0000313" key="19">
    <source>
        <dbReference type="Proteomes" id="UP000182379"/>
    </source>
</evidence>
<dbReference type="NCBIfam" id="TIGR01750">
    <property type="entry name" value="fabZ"/>
    <property type="match status" value="1"/>
</dbReference>
<dbReference type="InterPro" id="IPR010084">
    <property type="entry name" value="FabZ"/>
</dbReference>
<dbReference type="InterPro" id="IPR029069">
    <property type="entry name" value="HotDog_dom_sf"/>
</dbReference>
<dbReference type="SUPFAM" id="SSF54637">
    <property type="entry name" value="Thioesterase/thiol ester dehydrase-isomerase"/>
    <property type="match status" value="1"/>
</dbReference>
<evidence type="ECO:0000256" key="12">
    <source>
        <dbReference type="ARBA" id="ARBA00023098"/>
    </source>
</evidence>
<dbReference type="Proteomes" id="UP000182379">
    <property type="component" value="Unassembled WGS sequence"/>
</dbReference>
<comment type="similarity">
    <text evidence="16">Belongs to the LpxC family.</text>
</comment>
<evidence type="ECO:0000256" key="4">
    <source>
        <dbReference type="ARBA" id="ARBA00004496"/>
    </source>
</evidence>
<dbReference type="Gene3D" id="3.30.230.20">
    <property type="entry name" value="lpxc deacetylase, domain 1"/>
    <property type="match status" value="1"/>
</dbReference>
<dbReference type="EC" id="3.5.1.108" evidence="16"/>
<dbReference type="GO" id="GO:0005737">
    <property type="term" value="C:cytoplasm"/>
    <property type="evidence" value="ECO:0007669"/>
    <property type="project" value="UniProtKB-SubCell"/>
</dbReference>
<dbReference type="EMBL" id="FNOP01000010">
    <property type="protein sequence ID" value="SDW99146.1"/>
    <property type="molecule type" value="Genomic_DNA"/>
</dbReference>
<dbReference type="FunFam" id="3.10.129.10:FF:000001">
    <property type="entry name" value="3-hydroxyacyl-[acyl-carrier-protein] dehydratase FabZ"/>
    <property type="match status" value="1"/>
</dbReference>
<feature type="binding site" evidence="16">
    <location>
        <position position="235"/>
    </location>
    <ligand>
        <name>Zn(2+)</name>
        <dbReference type="ChEBI" id="CHEBI:29105"/>
    </ligand>
</feature>
<dbReference type="InterPro" id="IPR011334">
    <property type="entry name" value="UDP-acyl_GlcNac_deAcase_C"/>
</dbReference>
<keyword evidence="11 16" id="KW-0862">Zinc</keyword>
<evidence type="ECO:0000256" key="11">
    <source>
        <dbReference type="ARBA" id="ARBA00022833"/>
    </source>
</evidence>
<dbReference type="EC" id="4.2.1.59" evidence="17"/>
<dbReference type="GO" id="GO:0019171">
    <property type="term" value="F:(3R)-hydroxyacyl-[acyl-carrier-protein] dehydratase activity"/>
    <property type="evidence" value="ECO:0007669"/>
    <property type="project" value="UniProtKB-EC"/>
</dbReference>
<feature type="active site" evidence="17">
    <location>
        <position position="349"/>
    </location>
</feature>
<comment type="similarity">
    <text evidence="17">Belongs to the thioester dehydratase family. FabZ subfamily.</text>
</comment>
<keyword evidence="10 16" id="KW-0378">Hydrolase</keyword>
<dbReference type="SUPFAM" id="SSF54211">
    <property type="entry name" value="Ribosomal protein S5 domain 2-like"/>
    <property type="match status" value="2"/>
</dbReference>
<keyword evidence="13 17" id="KW-0456">Lyase</keyword>
<dbReference type="GO" id="GO:0016020">
    <property type="term" value="C:membrane"/>
    <property type="evidence" value="ECO:0007669"/>
    <property type="project" value="GOC"/>
</dbReference>
<dbReference type="UniPathway" id="UPA00359">
    <property type="reaction ID" value="UER00478"/>
</dbReference>
<accession>A0A1H2Y1Z2</accession>
<evidence type="ECO:0000256" key="6">
    <source>
        <dbReference type="ARBA" id="ARBA00022490"/>
    </source>
</evidence>
<protein>
    <recommendedName>
        <fullName evidence="16 17">Multifunctional fusion protein</fullName>
    </recommendedName>
    <domain>
        <recommendedName>
            <fullName evidence="17">3-hydroxyacyl-[acyl-carrier-protein] dehydratase FabZ</fullName>
            <ecNumber evidence="17">4.2.1.59</ecNumber>
        </recommendedName>
        <alternativeName>
            <fullName evidence="17">(3R)-hydroxymyristoyl-[acyl-carrier-protein] dehydratase</fullName>
        </alternativeName>
        <alternativeName>
            <fullName evidence="17">Beta-hydroxyacyl-ACP dehydratase</fullName>
            <shortName evidence="17">(3R)-hydroxymyristoyl-ACP dehydrase</shortName>
        </alternativeName>
    </domain>
    <domain>
        <recommendedName>
            <fullName evidence="16">UDP-3-O-acyl-N-acetylglucosamine deacetylase</fullName>
            <shortName evidence="16">UDP-3-O-acyl-GlcNAc deacetylase</shortName>
            <ecNumber evidence="16">3.5.1.108</ecNumber>
        </recommendedName>
        <alternativeName>
            <fullName evidence="16">UDP-3-O-[R-3-hydroxymyristoyl]-N-acetylglucosamine deacetylase</fullName>
        </alternativeName>
    </domain>
</protein>
<comment type="cofactor">
    <cofactor evidence="2 16">
        <name>Zn(2+)</name>
        <dbReference type="ChEBI" id="CHEBI:29105"/>
    </cofactor>
</comment>
<evidence type="ECO:0000313" key="18">
    <source>
        <dbReference type="EMBL" id="SDW99146.1"/>
    </source>
</evidence>
<sequence>MTSEKQHTLKQAASCDGIGLHSGKLVEMTLRPAPVDTGIVFIRTDMEGRPQVHAVAANITATTRATTLTENGASVTTIEHLMAALAILKIDNCYVEMSSAEPPVGDGSAQAFIDQILKAGIAEQDAERQVYHVDRAFSHYDGDRSIVVLPYEGFRITFTSINPHPLLGTQVMDVEDKGENFLKEVAAARTVAFEDEIAQLQKMGLGLGGTLENVVVFGKDKLLSIPRFPDELIRHKILDVIGDMYLLGPIHAHIICMKSGHAFNDNVSRQIDEYRRLHEYHPRHTPVPGKEKKEVRSKDMITLDIQEIQKILPHRYPMLLVDRIIELEPMKRAVGIKNITMNEPQFIGHFPGNPIMPGVLLIEAMAQVGGVTLLYPEENRGKIAVFGKIDKVRFRRPIKPGDQLVTTAIITKIKGNMGVAHCEGTVDGEPACEGDFFFALAENKQ</sequence>
<evidence type="ECO:0000256" key="13">
    <source>
        <dbReference type="ARBA" id="ARBA00023239"/>
    </source>
</evidence>
<keyword evidence="9 16" id="KW-0479">Metal-binding</keyword>
<dbReference type="GO" id="GO:0006633">
    <property type="term" value="P:fatty acid biosynthetic process"/>
    <property type="evidence" value="ECO:0007669"/>
    <property type="project" value="UniProtKB-UniRule"/>
</dbReference>
<evidence type="ECO:0000256" key="14">
    <source>
        <dbReference type="ARBA" id="ARBA00024535"/>
    </source>
</evidence>
<comment type="subcellular location">
    <subcellularLocation>
        <location evidence="4 17">Cytoplasm</location>
    </subcellularLocation>
</comment>
<dbReference type="HAMAP" id="MF_00388">
    <property type="entry name" value="LpxC"/>
    <property type="match status" value="1"/>
</dbReference>
<dbReference type="PANTHER" id="PTHR33694:SF1">
    <property type="entry name" value="UDP-3-O-ACYL-N-ACETYLGLUCOSAMINE DEACETYLASE 1, MITOCHONDRIAL-RELATED"/>
    <property type="match status" value="1"/>
</dbReference>
<comment type="catalytic activity">
    <reaction evidence="14 16">
        <text>a UDP-3-O-[(3R)-3-hydroxyacyl]-N-acetyl-alpha-D-glucosamine + H2O = a UDP-3-O-[(3R)-3-hydroxyacyl]-alpha-D-glucosamine + acetate</text>
        <dbReference type="Rhea" id="RHEA:67816"/>
        <dbReference type="ChEBI" id="CHEBI:15377"/>
        <dbReference type="ChEBI" id="CHEBI:30089"/>
        <dbReference type="ChEBI" id="CHEBI:137740"/>
        <dbReference type="ChEBI" id="CHEBI:173225"/>
        <dbReference type="EC" id="3.5.1.108"/>
    </reaction>
</comment>
<dbReference type="CDD" id="cd01288">
    <property type="entry name" value="FabZ"/>
    <property type="match status" value="1"/>
</dbReference>
<dbReference type="AlphaFoldDB" id="A0A1H2Y1Z2"/>
<proteinExistence type="inferred from homology"/>
<evidence type="ECO:0000256" key="16">
    <source>
        <dbReference type="HAMAP-Rule" id="MF_00388"/>
    </source>
</evidence>
<comment type="caution">
    <text evidence="18">The sequence shown here is derived from an EMBL/GenBank/DDBJ whole genome shotgun (WGS) entry which is preliminary data.</text>
</comment>
<evidence type="ECO:0000256" key="17">
    <source>
        <dbReference type="HAMAP-Rule" id="MF_00406"/>
    </source>
</evidence>
<dbReference type="Gene3D" id="3.30.1700.10">
    <property type="entry name" value="lpxc deacetylase, domain 2"/>
    <property type="match status" value="1"/>
</dbReference>